<dbReference type="EC" id="2.7.11.1" evidence="1"/>
<gene>
    <name evidence="7" type="ORF">THASP1DRAFT_2290</name>
</gene>
<keyword evidence="5" id="KW-0067">ATP-binding</keyword>
<dbReference type="InterPro" id="IPR000719">
    <property type="entry name" value="Prot_kinase_dom"/>
</dbReference>
<dbReference type="GO" id="GO:0004674">
    <property type="term" value="F:protein serine/threonine kinase activity"/>
    <property type="evidence" value="ECO:0007669"/>
    <property type="project" value="UniProtKB-EC"/>
</dbReference>
<evidence type="ECO:0000256" key="5">
    <source>
        <dbReference type="ARBA" id="ARBA00022840"/>
    </source>
</evidence>
<dbReference type="SUPFAM" id="SSF56112">
    <property type="entry name" value="Protein kinase-like (PK-like)"/>
    <property type="match status" value="1"/>
</dbReference>
<evidence type="ECO:0000256" key="3">
    <source>
        <dbReference type="ARBA" id="ARBA00022741"/>
    </source>
</evidence>
<feature type="non-terminal residue" evidence="7">
    <location>
        <position position="1"/>
    </location>
</feature>
<name>A0A4P9XTH4_9FUNG</name>
<feature type="domain" description="Protein kinase" evidence="6">
    <location>
        <begin position="1"/>
        <end position="177"/>
    </location>
</feature>
<dbReference type="PROSITE" id="PS50011">
    <property type="entry name" value="PROTEIN_KINASE_DOM"/>
    <property type="match status" value="1"/>
</dbReference>
<dbReference type="Proteomes" id="UP000271241">
    <property type="component" value="Unassembled WGS sequence"/>
</dbReference>
<evidence type="ECO:0000256" key="1">
    <source>
        <dbReference type="ARBA" id="ARBA00012513"/>
    </source>
</evidence>
<proteinExistence type="predicted"/>
<dbReference type="InterPro" id="IPR011009">
    <property type="entry name" value="Kinase-like_dom_sf"/>
</dbReference>
<dbReference type="EMBL" id="KZ992511">
    <property type="protein sequence ID" value="RKP09475.1"/>
    <property type="molecule type" value="Genomic_DNA"/>
</dbReference>
<dbReference type="Gene3D" id="1.10.510.10">
    <property type="entry name" value="Transferase(Phosphotransferase) domain 1"/>
    <property type="match status" value="1"/>
</dbReference>
<dbReference type="SMART" id="SM00220">
    <property type="entry name" value="S_TKc"/>
    <property type="match status" value="1"/>
</dbReference>
<keyword evidence="2" id="KW-0808">Transferase</keyword>
<dbReference type="PANTHER" id="PTHR24348:SF22">
    <property type="entry name" value="NON-SPECIFIC SERINE_THREONINE PROTEIN KINASE"/>
    <property type="match status" value="1"/>
</dbReference>
<dbReference type="Pfam" id="PF00069">
    <property type="entry name" value="Pkinase"/>
    <property type="match status" value="1"/>
</dbReference>
<keyword evidence="8" id="KW-1185">Reference proteome</keyword>
<dbReference type="OrthoDB" id="541276at2759"/>
<dbReference type="GO" id="GO:0000407">
    <property type="term" value="C:phagophore assembly site"/>
    <property type="evidence" value="ECO:0007669"/>
    <property type="project" value="TreeGrafter"/>
</dbReference>
<evidence type="ECO:0000256" key="4">
    <source>
        <dbReference type="ARBA" id="ARBA00022777"/>
    </source>
</evidence>
<dbReference type="GO" id="GO:0005829">
    <property type="term" value="C:cytosol"/>
    <property type="evidence" value="ECO:0007669"/>
    <property type="project" value="TreeGrafter"/>
</dbReference>
<organism evidence="7 8">
    <name type="scientific">Thamnocephalis sphaerospora</name>
    <dbReference type="NCBI Taxonomy" id="78915"/>
    <lineage>
        <taxon>Eukaryota</taxon>
        <taxon>Fungi</taxon>
        <taxon>Fungi incertae sedis</taxon>
        <taxon>Zoopagomycota</taxon>
        <taxon>Zoopagomycotina</taxon>
        <taxon>Zoopagomycetes</taxon>
        <taxon>Zoopagales</taxon>
        <taxon>Sigmoideomycetaceae</taxon>
        <taxon>Thamnocephalis</taxon>
    </lineage>
</organism>
<dbReference type="STRING" id="78915.A0A4P9XTH4"/>
<feature type="non-terminal residue" evidence="7">
    <location>
        <position position="177"/>
    </location>
</feature>
<evidence type="ECO:0000313" key="8">
    <source>
        <dbReference type="Proteomes" id="UP000271241"/>
    </source>
</evidence>
<dbReference type="GO" id="GO:0005524">
    <property type="term" value="F:ATP binding"/>
    <property type="evidence" value="ECO:0007669"/>
    <property type="project" value="UniProtKB-KW"/>
</dbReference>
<sequence length="177" mass="19983">ELELHRRVHAHPNILPLLDCIVAEDAIYLVLEYCPAGDLFDAILEVHSNPALTQRQRERWAMRTFRELVHAIHWCHQQGVWHRDIKPENILLSADGHVQLTDFGLATESSSCDERGKGSLFYMAPELLASPAEPFGTGLVDSTRADVWSLGVLLLNMLGGRNPWPCAAYHDDAFQIY</sequence>
<dbReference type="GO" id="GO:0010506">
    <property type="term" value="P:regulation of autophagy"/>
    <property type="evidence" value="ECO:0007669"/>
    <property type="project" value="InterPro"/>
</dbReference>
<protein>
    <recommendedName>
        <fullName evidence="1">non-specific serine/threonine protein kinase</fullName>
        <ecNumber evidence="1">2.7.11.1</ecNumber>
    </recommendedName>
</protein>
<dbReference type="PROSITE" id="PS00108">
    <property type="entry name" value="PROTEIN_KINASE_ST"/>
    <property type="match status" value="1"/>
</dbReference>
<dbReference type="AlphaFoldDB" id="A0A4P9XTH4"/>
<evidence type="ECO:0000313" key="7">
    <source>
        <dbReference type="EMBL" id="RKP09475.1"/>
    </source>
</evidence>
<dbReference type="InterPro" id="IPR008271">
    <property type="entry name" value="Ser/Thr_kinase_AS"/>
</dbReference>
<dbReference type="GO" id="GO:0000045">
    <property type="term" value="P:autophagosome assembly"/>
    <property type="evidence" value="ECO:0007669"/>
    <property type="project" value="TreeGrafter"/>
</dbReference>
<keyword evidence="3" id="KW-0547">Nucleotide-binding</keyword>
<dbReference type="PANTHER" id="PTHR24348">
    <property type="entry name" value="SERINE/THREONINE-PROTEIN KINASE UNC-51-RELATED"/>
    <property type="match status" value="1"/>
</dbReference>
<dbReference type="GO" id="GO:0005776">
    <property type="term" value="C:autophagosome"/>
    <property type="evidence" value="ECO:0007669"/>
    <property type="project" value="TreeGrafter"/>
</dbReference>
<keyword evidence="4" id="KW-0418">Kinase</keyword>
<dbReference type="InterPro" id="IPR045269">
    <property type="entry name" value="Atg1-like"/>
</dbReference>
<evidence type="ECO:0000256" key="2">
    <source>
        <dbReference type="ARBA" id="ARBA00022679"/>
    </source>
</evidence>
<accession>A0A4P9XTH4</accession>
<reference evidence="8" key="1">
    <citation type="journal article" date="2018" name="Nat. Microbiol.">
        <title>Leveraging single-cell genomics to expand the fungal tree of life.</title>
        <authorList>
            <person name="Ahrendt S.R."/>
            <person name="Quandt C.A."/>
            <person name="Ciobanu D."/>
            <person name="Clum A."/>
            <person name="Salamov A."/>
            <person name="Andreopoulos B."/>
            <person name="Cheng J.F."/>
            <person name="Woyke T."/>
            <person name="Pelin A."/>
            <person name="Henrissat B."/>
            <person name="Reynolds N.K."/>
            <person name="Benny G.L."/>
            <person name="Smith M.E."/>
            <person name="James T.Y."/>
            <person name="Grigoriev I.V."/>
        </authorList>
    </citation>
    <scope>NUCLEOTIDE SEQUENCE [LARGE SCALE GENOMIC DNA]</scope>
    <source>
        <strain evidence="8">RSA 1356</strain>
    </source>
</reference>
<dbReference type="GO" id="GO:0016020">
    <property type="term" value="C:membrane"/>
    <property type="evidence" value="ECO:0007669"/>
    <property type="project" value="TreeGrafter"/>
</dbReference>
<evidence type="ECO:0000259" key="6">
    <source>
        <dbReference type="PROSITE" id="PS50011"/>
    </source>
</evidence>